<reference evidence="2" key="1">
    <citation type="submission" date="2016-05" db="EMBL/GenBank/DDBJ databases">
        <authorList>
            <person name="Lavstsen T."/>
            <person name="Jespersen J.S."/>
        </authorList>
    </citation>
    <scope>NUCLEOTIDE SEQUENCE</scope>
    <source>
        <tissue evidence="2">Brain</tissue>
    </source>
</reference>
<dbReference type="AlphaFoldDB" id="A0A1A8G8X5"/>
<name>A0A1A8G8X5_9TELE</name>
<dbReference type="EMBL" id="HAEB01020954">
    <property type="protein sequence ID" value="SBQ67481.1"/>
    <property type="molecule type" value="Transcribed_RNA"/>
</dbReference>
<protein>
    <submittedName>
        <fullName evidence="2">CUB domain containing protein 1a</fullName>
    </submittedName>
</protein>
<sequence length="86" mass="9347">KERKWACTKKATHSKPSPDMLTLNSLWAQRTAVVKMCHLGSHLCKIARSPISLQATPTPWWTTRSTSPDLKGGASSESGGISTRPS</sequence>
<proteinExistence type="predicted"/>
<feature type="non-terminal residue" evidence="2">
    <location>
        <position position="1"/>
    </location>
</feature>
<feature type="region of interest" description="Disordered" evidence="1">
    <location>
        <begin position="56"/>
        <end position="86"/>
    </location>
</feature>
<feature type="compositionally biased region" description="Polar residues" evidence="1">
    <location>
        <begin position="75"/>
        <end position="86"/>
    </location>
</feature>
<evidence type="ECO:0000256" key="1">
    <source>
        <dbReference type="SAM" id="MobiDB-lite"/>
    </source>
</evidence>
<accession>A0A1A8G8X5</accession>
<reference evidence="2" key="2">
    <citation type="submission" date="2016-06" db="EMBL/GenBank/DDBJ databases">
        <title>The genome of a short-lived fish provides insights into sex chromosome evolution and the genetic control of aging.</title>
        <authorList>
            <person name="Reichwald K."/>
            <person name="Felder M."/>
            <person name="Petzold A."/>
            <person name="Koch P."/>
            <person name="Groth M."/>
            <person name="Platzer M."/>
        </authorList>
    </citation>
    <scope>NUCLEOTIDE SEQUENCE</scope>
    <source>
        <tissue evidence="2">Brain</tissue>
    </source>
</reference>
<gene>
    <name evidence="2" type="primary">CDCP1A</name>
</gene>
<feature type="compositionally biased region" description="Low complexity" evidence="1">
    <location>
        <begin position="56"/>
        <end position="68"/>
    </location>
</feature>
<organism evidence="2">
    <name type="scientific">Nothobranchius korthausae</name>
    <dbReference type="NCBI Taxonomy" id="1143690"/>
    <lineage>
        <taxon>Eukaryota</taxon>
        <taxon>Metazoa</taxon>
        <taxon>Chordata</taxon>
        <taxon>Craniata</taxon>
        <taxon>Vertebrata</taxon>
        <taxon>Euteleostomi</taxon>
        <taxon>Actinopterygii</taxon>
        <taxon>Neopterygii</taxon>
        <taxon>Teleostei</taxon>
        <taxon>Neoteleostei</taxon>
        <taxon>Acanthomorphata</taxon>
        <taxon>Ovalentaria</taxon>
        <taxon>Atherinomorphae</taxon>
        <taxon>Cyprinodontiformes</taxon>
        <taxon>Nothobranchiidae</taxon>
        <taxon>Nothobranchius</taxon>
    </lineage>
</organism>
<evidence type="ECO:0000313" key="2">
    <source>
        <dbReference type="EMBL" id="SBQ67481.1"/>
    </source>
</evidence>